<evidence type="ECO:0000256" key="1">
    <source>
        <dbReference type="SAM" id="MobiDB-lite"/>
    </source>
</evidence>
<evidence type="ECO:0000256" key="2">
    <source>
        <dbReference type="SAM" id="Phobius"/>
    </source>
</evidence>
<feature type="region of interest" description="Disordered" evidence="1">
    <location>
        <begin position="146"/>
        <end position="167"/>
    </location>
</feature>
<protein>
    <recommendedName>
        <fullName evidence="3">TOD1/MUCI70 glycosyltransferase-like domain-containing protein</fullName>
    </recommendedName>
</protein>
<feature type="compositionally biased region" description="Low complexity" evidence="1">
    <location>
        <begin position="598"/>
        <end position="608"/>
    </location>
</feature>
<reference evidence="4" key="2">
    <citation type="submission" date="2023-04" db="EMBL/GenBank/DDBJ databases">
        <authorList>
            <person name="Bruccoleri R.E."/>
            <person name="Oakeley E.J."/>
            <person name="Faust A.-M."/>
            <person name="Dessus-Babus S."/>
            <person name="Altorfer M."/>
            <person name="Burckhardt D."/>
            <person name="Oertli M."/>
            <person name="Naumann U."/>
            <person name="Petersen F."/>
            <person name="Wong J."/>
        </authorList>
    </citation>
    <scope>NUCLEOTIDE SEQUENCE</scope>
    <source>
        <strain evidence="4">GSM-AAB239-AS_SAM_17_03QT</strain>
        <tissue evidence="4">Leaf</tissue>
    </source>
</reference>
<dbReference type="PANTHER" id="PTHR12956:SF38">
    <property type="entry name" value="HEXOSYLTRANSFERASE MUCI70-RELATED"/>
    <property type="match status" value="1"/>
</dbReference>
<comment type="caution">
    <text evidence="4">The sequence shown here is derived from an EMBL/GenBank/DDBJ whole genome shotgun (WGS) entry which is preliminary data.</text>
</comment>
<dbReference type="InterPro" id="IPR006852">
    <property type="entry name" value="TOD1_MUCI70"/>
</dbReference>
<keyword evidence="5" id="KW-1185">Reference proteome</keyword>
<evidence type="ECO:0000259" key="3">
    <source>
        <dbReference type="Pfam" id="PF04765"/>
    </source>
</evidence>
<evidence type="ECO:0000313" key="4">
    <source>
        <dbReference type="EMBL" id="KAJ6811816.1"/>
    </source>
</evidence>
<feature type="region of interest" description="Disordered" evidence="1">
    <location>
        <begin position="546"/>
        <end position="608"/>
    </location>
</feature>
<keyword evidence="2" id="KW-0472">Membrane</keyword>
<reference evidence="4" key="1">
    <citation type="journal article" date="2023" name="GigaByte">
        <title>Genome assembly of the bearded iris, Iris pallida Lam.</title>
        <authorList>
            <person name="Bruccoleri R.E."/>
            <person name="Oakeley E.J."/>
            <person name="Faust A.M.E."/>
            <person name="Altorfer M."/>
            <person name="Dessus-Babus S."/>
            <person name="Burckhardt D."/>
            <person name="Oertli M."/>
            <person name="Naumann U."/>
            <person name="Petersen F."/>
            <person name="Wong J."/>
        </authorList>
    </citation>
    <scope>NUCLEOTIDE SEQUENCE</scope>
    <source>
        <strain evidence="4">GSM-AAB239-AS_SAM_17_03QT</strain>
    </source>
</reference>
<feature type="transmembrane region" description="Helical" evidence="2">
    <location>
        <begin position="80"/>
        <end position="100"/>
    </location>
</feature>
<dbReference type="PANTHER" id="PTHR12956">
    <property type="entry name" value="ALKALINE CERAMIDASE-RELATED"/>
    <property type="match status" value="1"/>
</dbReference>
<dbReference type="EMBL" id="JANAVB010031417">
    <property type="protein sequence ID" value="KAJ6811816.1"/>
    <property type="molecule type" value="Genomic_DNA"/>
</dbReference>
<feature type="compositionally biased region" description="Polar residues" evidence="1">
    <location>
        <begin position="148"/>
        <end position="166"/>
    </location>
</feature>
<dbReference type="InterPro" id="IPR048354">
    <property type="entry name" value="TOD1_MUCI70_glycTrfase_dom"/>
</dbReference>
<keyword evidence="2" id="KW-0812">Transmembrane</keyword>
<dbReference type="Pfam" id="PF04765">
    <property type="entry name" value="TOD1_MUCI70"/>
    <property type="match status" value="1"/>
</dbReference>
<gene>
    <name evidence="4" type="ORF">M6B38_150850</name>
</gene>
<keyword evidence="2" id="KW-1133">Transmembrane helix</keyword>
<accession>A0AAX6F654</accession>
<evidence type="ECO:0000313" key="5">
    <source>
        <dbReference type="Proteomes" id="UP001140949"/>
    </source>
</evidence>
<sequence length="608" mass="67454">MNGGSLGLRTGSYGSLGGGGNGSPFPPSPGGGAGGGAALPIQAVAVVFGSGGRKGSKLSLAGSKERRLSWICKVASRRKVGMLLLFIASAAVLLSFVPAFTKDEVQQTGLEATIGYSDHVWNFVNPDRVSSNYLMAPLARVTEEKRNTPSLIKQPYSSSDNETNGSDPLAVTLPQRHPCEGFSIPPPTPLDKKRTGPRPCPVCYVPVEQAMAYMPALPSVSPVLKNLAYVSEENLQADETNGGSIFGGHPSLQQREESFDIKESMTVHCGFVKGKKPGQGTGFDIEDAHLHEMEQCRGVVVASAIFGNYDLIQQPKDITEPSKSTVCFYIFVDEETEAFLKNTTAMDSTKRVGLWRVVVVKNLPYSDSRRNGKVPKLLLHRIFPNVRYSLWIDGKLELVKDPYQILERFLWRKNASFAISRHYKRFDVFEEAEANKAAGKYENSSIDYQIEFYKKEGLTHYSEAKLPITSDVPEGCVIIREHIPITNLFTCLWFNEVDRFTSRDQLSFSTVRDKIMSKVDWTISMFMDCERRNFVVQAYHRDLLEQKLASQSPPPPSMLTREPRGKSIRDPVPGGAARTLPSKKPPMKRGRRRHRARGAAIARDLNTF</sequence>
<feature type="domain" description="TOD1/MUCI70 glycosyltransferase-like" evidence="3">
    <location>
        <begin position="227"/>
        <end position="540"/>
    </location>
</feature>
<name>A0AAX6F654_IRIPA</name>
<feature type="compositionally biased region" description="Basic residues" evidence="1">
    <location>
        <begin position="585"/>
        <end position="597"/>
    </location>
</feature>
<proteinExistence type="predicted"/>
<dbReference type="AlphaFoldDB" id="A0AAX6F654"/>
<organism evidence="4 5">
    <name type="scientific">Iris pallida</name>
    <name type="common">Sweet iris</name>
    <dbReference type="NCBI Taxonomy" id="29817"/>
    <lineage>
        <taxon>Eukaryota</taxon>
        <taxon>Viridiplantae</taxon>
        <taxon>Streptophyta</taxon>
        <taxon>Embryophyta</taxon>
        <taxon>Tracheophyta</taxon>
        <taxon>Spermatophyta</taxon>
        <taxon>Magnoliopsida</taxon>
        <taxon>Liliopsida</taxon>
        <taxon>Asparagales</taxon>
        <taxon>Iridaceae</taxon>
        <taxon>Iridoideae</taxon>
        <taxon>Irideae</taxon>
        <taxon>Iris</taxon>
    </lineage>
</organism>
<dbReference type="Proteomes" id="UP001140949">
    <property type="component" value="Unassembled WGS sequence"/>
</dbReference>